<evidence type="ECO:0000256" key="1">
    <source>
        <dbReference type="ARBA" id="ARBA00022723"/>
    </source>
</evidence>
<dbReference type="Proteomes" id="UP000007801">
    <property type="component" value="Unassembled WGS sequence"/>
</dbReference>
<dbReference type="SUPFAM" id="SSF57667">
    <property type="entry name" value="beta-beta-alpha zinc fingers"/>
    <property type="match status" value="3"/>
</dbReference>
<dbReference type="Pfam" id="PF00096">
    <property type="entry name" value="zf-C2H2"/>
    <property type="match status" value="3"/>
</dbReference>
<evidence type="ECO:0000256" key="2">
    <source>
        <dbReference type="ARBA" id="ARBA00022737"/>
    </source>
</evidence>
<dbReference type="STRING" id="7217.B3MYH8"/>
<dbReference type="GO" id="GO:0000978">
    <property type="term" value="F:RNA polymerase II cis-regulatory region sequence-specific DNA binding"/>
    <property type="evidence" value="ECO:0007669"/>
    <property type="project" value="TreeGrafter"/>
</dbReference>
<dbReference type="GeneID" id="6504697"/>
<keyword evidence="2" id="KW-0677">Repeat</keyword>
<protein>
    <submittedName>
        <fullName evidence="9">Uncharacterized protein</fullName>
    </submittedName>
</protein>
<dbReference type="GO" id="GO:0005634">
    <property type="term" value="C:nucleus"/>
    <property type="evidence" value="ECO:0007669"/>
    <property type="project" value="InterPro"/>
</dbReference>
<dbReference type="InParanoid" id="B3MYH8"/>
<dbReference type="Gene3D" id="3.40.1800.20">
    <property type="match status" value="1"/>
</dbReference>
<feature type="domain" description="C2H2-type" evidence="7">
    <location>
        <begin position="171"/>
        <end position="199"/>
    </location>
</feature>
<dbReference type="SMART" id="SM00868">
    <property type="entry name" value="zf-AD"/>
    <property type="match status" value="1"/>
</dbReference>
<dbReference type="SMART" id="SM00355">
    <property type="entry name" value="ZnF_C2H2"/>
    <property type="match status" value="7"/>
</dbReference>
<keyword evidence="10" id="KW-1185">Reference proteome</keyword>
<dbReference type="KEGG" id="dan:6504697"/>
<dbReference type="InterPro" id="IPR013087">
    <property type="entry name" value="Znf_C2H2_type"/>
</dbReference>
<dbReference type="HOGENOM" id="CLU_748571_0_0_1"/>
<dbReference type="InterPro" id="IPR050329">
    <property type="entry name" value="GLI_C2H2-zinc-finger"/>
</dbReference>
<dbReference type="FunCoup" id="B3MYH8">
    <property type="interactions" value="349"/>
</dbReference>
<feature type="domain" description="C2H2-type" evidence="7">
    <location>
        <begin position="109"/>
        <end position="136"/>
    </location>
</feature>
<keyword evidence="1 6" id="KW-0479">Metal-binding</keyword>
<feature type="binding site" evidence="6">
    <location>
        <position position="52"/>
    </location>
    <ligand>
        <name>Zn(2+)</name>
        <dbReference type="ChEBI" id="CHEBI:29105"/>
    </ligand>
</feature>
<dbReference type="eggNOG" id="KOG1721">
    <property type="taxonomic scope" value="Eukaryota"/>
</dbReference>
<dbReference type="GO" id="GO:0000122">
    <property type="term" value="P:negative regulation of transcription by RNA polymerase II"/>
    <property type="evidence" value="ECO:0007669"/>
    <property type="project" value="TreeGrafter"/>
</dbReference>
<keyword evidence="4 6" id="KW-0862">Zinc</keyword>
<dbReference type="PANTHER" id="PTHR19818">
    <property type="entry name" value="ZINC FINGER PROTEIN ZIC AND GLI"/>
    <property type="match status" value="1"/>
</dbReference>
<keyword evidence="3 5" id="KW-0863">Zinc-finger</keyword>
<feature type="domain" description="C2H2-type" evidence="7">
    <location>
        <begin position="200"/>
        <end position="230"/>
    </location>
</feature>
<dbReference type="OMA" id="RERDLIC"/>
<organism evidence="9 10">
    <name type="scientific">Drosophila ananassae</name>
    <name type="common">Fruit fly</name>
    <dbReference type="NCBI Taxonomy" id="7217"/>
    <lineage>
        <taxon>Eukaryota</taxon>
        <taxon>Metazoa</taxon>
        <taxon>Ecdysozoa</taxon>
        <taxon>Arthropoda</taxon>
        <taxon>Hexapoda</taxon>
        <taxon>Insecta</taxon>
        <taxon>Pterygota</taxon>
        <taxon>Neoptera</taxon>
        <taxon>Endopterygota</taxon>
        <taxon>Diptera</taxon>
        <taxon>Brachycera</taxon>
        <taxon>Muscomorpha</taxon>
        <taxon>Ephydroidea</taxon>
        <taxon>Drosophilidae</taxon>
        <taxon>Drosophila</taxon>
        <taxon>Sophophora</taxon>
    </lineage>
</organism>
<evidence type="ECO:0000313" key="9">
    <source>
        <dbReference type="EMBL" id="EDV32672.1"/>
    </source>
</evidence>
<dbReference type="PhylomeDB" id="B3MYH8"/>
<dbReference type="PROSITE" id="PS00028">
    <property type="entry name" value="ZINC_FINGER_C2H2_1"/>
    <property type="match status" value="7"/>
</dbReference>
<dbReference type="Pfam" id="PF07776">
    <property type="entry name" value="zf-AD"/>
    <property type="match status" value="1"/>
</dbReference>
<feature type="binding site" evidence="6">
    <location>
        <position position="6"/>
    </location>
    <ligand>
        <name>Zn(2+)</name>
        <dbReference type="ChEBI" id="CHEBI:29105"/>
    </ligand>
</feature>
<feature type="binding site" evidence="6">
    <location>
        <position position="49"/>
    </location>
    <ligand>
        <name>Zn(2+)</name>
        <dbReference type="ChEBI" id="CHEBI:29105"/>
    </ligand>
</feature>
<dbReference type="InterPro" id="IPR012934">
    <property type="entry name" value="Znf_AD"/>
</dbReference>
<dbReference type="OrthoDB" id="427030at2759"/>
<sequence>MSQSSCRICSSPETNFDLFSPKNGHLLRQIRSITGVELIQNQDWPGWMCQACMGDLEGAIRFRRRCILSEKQHLERQTSSSLEPEPPEAIQEDVLQPEDNALHEMKPPFACRHCPKSFFTQKELSAHRIVHRDPGNKDTMIDLTCGTCGKVFQRRHALEYHMSVHTGARNFPCPHCPARFSQRCNRETHVRNTHLKLRQFACPEGGCGRRFARRRERDQHVKSIHQRERDLICEVCQTAFSHPVNYKKHLLTHASVKSFGCHICGKSFSAPENRDVHLFVHSVCKAYECSVCGAGYMRRQQLIRHSAASGHKNENIRRQKPQFSAVFTQRPIQAIKSVEVELPLVEELGSPDLQFFKELEEFRVEESTPS</sequence>
<dbReference type="EMBL" id="CH902632">
    <property type="protein sequence ID" value="EDV32672.1"/>
    <property type="molecule type" value="Genomic_DNA"/>
</dbReference>
<gene>
    <name evidence="9" type="primary">Dana\GF22028</name>
    <name evidence="9" type="synonym">dana_GLEANR_6020</name>
    <name evidence="9" type="ORF">GF22028</name>
</gene>
<feature type="domain" description="C2H2-type" evidence="7">
    <location>
        <begin position="231"/>
        <end position="258"/>
    </location>
</feature>
<name>B3MYH8_DROAN</name>
<dbReference type="PROSITE" id="PS51915">
    <property type="entry name" value="ZAD"/>
    <property type="match status" value="1"/>
</dbReference>
<reference evidence="9 10" key="1">
    <citation type="journal article" date="2007" name="Nature">
        <title>Evolution of genes and genomes on the Drosophila phylogeny.</title>
        <authorList>
            <consortium name="Drosophila 12 Genomes Consortium"/>
            <person name="Clark A.G."/>
            <person name="Eisen M.B."/>
            <person name="Smith D.R."/>
            <person name="Bergman C.M."/>
            <person name="Oliver B."/>
            <person name="Markow T.A."/>
            <person name="Kaufman T.C."/>
            <person name="Kellis M."/>
            <person name="Gelbart W."/>
            <person name="Iyer V.N."/>
            <person name="Pollard D.A."/>
            <person name="Sackton T.B."/>
            <person name="Larracuente A.M."/>
            <person name="Singh N.D."/>
            <person name="Abad J.P."/>
            <person name="Abt D.N."/>
            <person name="Adryan B."/>
            <person name="Aguade M."/>
            <person name="Akashi H."/>
            <person name="Anderson W.W."/>
            <person name="Aquadro C.F."/>
            <person name="Ardell D.H."/>
            <person name="Arguello R."/>
            <person name="Artieri C.G."/>
            <person name="Barbash D.A."/>
            <person name="Barker D."/>
            <person name="Barsanti P."/>
            <person name="Batterham P."/>
            <person name="Batzoglou S."/>
            <person name="Begun D."/>
            <person name="Bhutkar A."/>
            <person name="Blanco E."/>
            <person name="Bosak S.A."/>
            <person name="Bradley R.K."/>
            <person name="Brand A.D."/>
            <person name="Brent M.R."/>
            <person name="Brooks A.N."/>
            <person name="Brown R.H."/>
            <person name="Butlin R.K."/>
            <person name="Caggese C."/>
            <person name="Calvi B.R."/>
            <person name="Bernardo de Carvalho A."/>
            <person name="Caspi A."/>
            <person name="Castrezana S."/>
            <person name="Celniker S.E."/>
            <person name="Chang J.L."/>
            <person name="Chapple C."/>
            <person name="Chatterji S."/>
            <person name="Chinwalla A."/>
            <person name="Civetta A."/>
            <person name="Clifton S.W."/>
            <person name="Comeron J.M."/>
            <person name="Costello J.C."/>
            <person name="Coyne J.A."/>
            <person name="Daub J."/>
            <person name="David R.G."/>
            <person name="Delcher A.L."/>
            <person name="Delehaunty K."/>
            <person name="Do C.B."/>
            <person name="Ebling H."/>
            <person name="Edwards K."/>
            <person name="Eickbush T."/>
            <person name="Evans J.D."/>
            <person name="Filipski A."/>
            <person name="Findeiss S."/>
            <person name="Freyhult E."/>
            <person name="Fulton L."/>
            <person name="Fulton R."/>
            <person name="Garcia A.C."/>
            <person name="Gardiner A."/>
            <person name="Garfield D.A."/>
            <person name="Garvin B.E."/>
            <person name="Gibson G."/>
            <person name="Gilbert D."/>
            <person name="Gnerre S."/>
            <person name="Godfrey J."/>
            <person name="Good R."/>
            <person name="Gotea V."/>
            <person name="Gravely B."/>
            <person name="Greenberg A.J."/>
            <person name="Griffiths-Jones S."/>
            <person name="Gross S."/>
            <person name="Guigo R."/>
            <person name="Gustafson E.A."/>
            <person name="Haerty W."/>
            <person name="Hahn M.W."/>
            <person name="Halligan D.L."/>
            <person name="Halpern A.L."/>
            <person name="Halter G.M."/>
            <person name="Han M.V."/>
            <person name="Heger A."/>
            <person name="Hillier L."/>
            <person name="Hinrichs A.S."/>
            <person name="Holmes I."/>
            <person name="Hoskins R.A."/>
            <person name="Hubisz M.J."/>
            <person name="Hultmark D."/>
            <person name="Huntley M.A."/>
            <person name="Jaffe D.B."/>
            <person name="Jagadeeshan S."/>
            <person name="Jeck W.R."/>
            <person name="Johnson J."/>
            <person name="Jones C.D."/>
            <person name="Jordan W.C."/>
            <person name="Karpen G.H."/>
            <person name="Kataoka E."/>
            <person name="Keightley P.D."/>
            <person name="Kheradpour P."/>
            <person name="Kirkness E.F."/>
            <person name="Koerich L.B."/>
            <person name="Kristiansen K."/>
            <person name="Kudrna D."/>
            <person name="Kulathinal R.J."/>
            <person name="Kumar S."/>
            <person name="Kwok R."/>
            <person name="Lander E."/>
            <person name="Langley C.H."/>
            <person name="Lapoint R."/>
            <person name="Lazzaro B.P."/>
            <person name="Lee S.J."/>
            <person name="Levesque L."/>
            <person name="Li R."/>
            <person name="Lin C.F."/>
            <person name="Lin M.F."/>
            <person name="Lindblad-Toh K."/>
            <person name="Llopart A."/>
            <person name="Long M."/>
            <person name="Low L."/>
            <person name="Lozovsky E."/>
            <person name="Lu J."/>
            <person name="Luo M."/>
            <person name="Machado C.A."/>
            <person name="Makalowski W."/>
            <person name="Marzo M."/>
            <person name="Matsuda M."/>
            <person name="Matzkin L."/>
            <person name="McAllister B."/>
            <person name="McBride C.S."/>
            <person name="McKernan B."/>
            <person name="McKernan K."/>
            <person name="Mendez-Lago M."/>
            <person name="Minx P."/>
            <person name="Mollenhauer M.U."/>
            <person name="Montooth K."/>
            <person name="Mount S.M."/>
            <person name="Mu X."/>
            <person name="Myers E."/>
            <person name="Negre B."/>
            <person name="Newfeld S."/>
            <person name="Nielsen R."/>
            <person name="Noor M.A."/>
            <person name="O'Grady P."/>
            <person name="Pachter L."/>
            <person name="Papaceit M."/>
            <person name="Parisi M.J."/>
            <person name="Parisi M."/>
            <person name="Parts L."/>
            <person name="Pedersen J.S."/>
            <person name="Pesole G."/>
            <person name="Phillippy A.M."/>
            <person name="Ponting C.P."/>
            <person name="Pop M."/>
            <person name="Porcelli D."/>
            <person name="Powell J.R."/>
            <person name="Prohaska S."/>
            <person name="Pruitt K."/>
            <person name="Puig M."/>
            <person name="Quesneville H."/>
            <person name="Ram K.R."/>
            <person name="Rand D."/>
            <person name="Rasmussen M.D."/>
            <person name="Reed L.K."/>
            <person name="Reenan R."/>
            <person name="Reily A."/>
            <person name="Remington K.A."/>
            <person name="Rieger T.T."/>
            <person name="Ritchie M.G."/>
            <person name="Robin C."/>
            <person name="Rogers Y.H."/>
            <person name="Rohde C."/>
            <person name="Rozas J."/>
            <person name="Rubenfield M.J."/>
            <person name="Ruiz A."/>
            <person name="Russo S."/>
            <person name="Salzberg S.L."/>
            <person name="Sanchez-Gracia A."/>
            <person name="Saranga D.J."/>
            <person name="Sato H."/>
            <person name="Schaeffer S.W."/>
            <person name="Schatz M.C."/>
            <person name="Schlenke T."/>
            <person name="Schwartz R."/>
            <person name="Segarra C."/>
            <person name="Singh R.S."/>
            <person name="Sirot L."/>
            <person name="Sirota M."/>
            <person name="Sisneros N.B."/>
            <person name="Smith C.D."/>
            <person name="Smith T.F."/>
            <person name="Spieth J."/>
            <person name="Stage D.E."/>
            <person name="Stark A."/>
            <person name="Stephan W."/>
            <person name="Strausberg R.L."/>
            <person name="Strempel S."/>
            <person name="Sturgill D."/>
            <person name="Sutton G."/>
            <person name="Sutton G.G."/>
            <person name="Tao W."/>
            <person name="Teichmann S."/>
            <person name="Tobari Y.N."/>
            <person name="Tomimura Y."/>
            <person name="Tsolas J.M."/>
            <person name="Valente V.L."/>
            <person name="Venter E."/>
            <person name="Venter J.C."/>
            <person name="Vicario S."/>
            <person name="Vieira F.G."/>
            <person name="Vilella A.J."/>
            <person name="Villasante A."/>
            <person name="Walenz B."/>
            <person name="Wang J."/>
            <person name="Wasserman M."/>
            <person name="Watts T."/>
            <person name="Wilson D."/>
            <person name="Wilson R.K."/>
            <person name="Wing R.A."/>
            <person name="Wolfner M.F."/>
            <person name="Wong A."/>
            <person name="Wong G.K."/>
            <person name="Wu C.I."/>
            <person name="Wu G."/>
            <person name="Yamamoto D."/>
            <person name="Yang H.P."/>
            <person name="Yang S.P."/>
            <person name="Yorke J.A."/>
            <person name="Yoshida K."/>
            <person name="Zdobnov E."/>
            <person name="Zhang P."/>
            <person name="Zhang Y."/>
            <person name="Zimin A.V."/>
            <person name="Baldwin J."/>
            <person name="Abdouelleil A."/>
            <person name="Abdulkadir J."/>
            <person name="Abebe A."/>
            <person name="Abera B."/>
            <person name="Abreu J."/>
            <person name="Acer S.C."/>
            <person name="Aftuck L."/>
            <person name="Alexander A."/>
            <person name="An P."/>
            <person name="Anderson E."/>
            <person name="Anderson S."/>
            <person name="Arachi H."/>
            <person name="Azer M."/>
            <person name="Bachantsang P."/>
            <person name="Barry A."/>
            <person name="Bayul T."/>
            <person name="Berlin A."/>
            <person name="Bessette D."/>
            <person name="Bloom T."/>
            <person name="Blye J."/>
            <person name="Boguslavskiy L."/>
            <person name="Bonnet C."/>
            <person name="Boukhgalter B."/>
            <person name="Bourzgui I."/>
            <person name="Brown A."/>
            <person name="Cahill P."/>
            <person name="Channer S."/>
            <person name="Cheshatsang Y."/>
            <person name="Chuda L."/>
            <person name="Citroen M."/>
            <person name="Collymore A."/>
            <person name="Cooke P."/>
            <person name="Costello M."/>
            <person name="D'Aco K."/>
            <person name="Daza R."/>
            <person name="De Haan G."/>
            <person name="DeGray S."/>
            <person name="DeMaso C."/>
            <person name="Dhargay N."/>
            <person name="Dooley K."/>
            <person name="Dooley E."/>
            <person name="Doricent M."/>
            <person name="Dorje P."/>
            <person name="Dorjee K."/>
            <person name="Dupes A."/>
            <person name="Elong R."/>
            <person name="Falk J."/>
            <person name="Farina A."/>
            <person name="Faro S."/>
            <person name="Ferguson D."/>
            <person name="Fisher S."/>
            <person name="Foley C.D."/>
            <person name="Franke A."/>
            <person name="Friedrich D."/>
            <person name="Gadbois L."/>
            <person name="Gearin G."/>
            <person name="Gearin C.R."/>
            <person name="Giannoukos G."/>
            <person name="Goode T."/>
            <person name="Graham J."/>
            <person name="Grandbois E."/>
            <person name="Grewal S."/>
            <person name="Gyaltsen K."/>
            <person name="Hafez N."/>
            <person name="Hagos B."/>
            <person name="Hall J."/>
            <person name="Henson C."/>
            <person name="Hollinger A."/>
            <person name="Honan T."/>
            <person name="Huard M.D."/>
            <person name="Hughes L."/>
            <person name="Hurhula B."/>
            <person name="Husby M.E."/>
            <person name="Kamat A."/>
            <person name="Kanga B."/>
            <person name="Kashin S."/>
            <person name="Khazanovich D."/>
            <person name="Kisner P."/>
            <person name="Lance K."/>
            <person name="Lara M."/>
            <person name="Lee W."/>
            <person name="Lennon N."/>
            <person name="Letendre F."/>
            <person name="LeVine R."/>
            <person name="Lipovsky A."/>
            <person name="Liu X."/>
            <person name="Liu J."/>
            <person name="Liu S."/>
            <person name="Lokyitsang T."/>
            <person name="Lokyitsang Y."/>
            <person name="Lubonja R."/>
            <person name="Lui A."/>
            <person name="MacDonald P."/>
            <person name="Magnisalis V."/>
            <person name="Maru K."/>
            <person name="Matthews C."/>
            <person name="McCusker W."/>
            <person name="McDonough S."/>
            <person name="Mehta T."/>
            <person name="Meldrim J."/>
            <person name="Meneus L."/>
            <person name="Mihai O."/>
            <person name="Mihalev A."/>
            <person name="Mihova T."/>
            <person name="Mittelman R."/>
            <person name="Mlenga V."/>
            <person name="Montmayeur A."/>
            <person name="Mulrain L."/>
            <person name="Navidi A."/>
            <person name="Naylor J."/>
            <person name="Negash T."/>
            <person name="Nguyen T."/>
            <person name="Nguyen N."/>
            <person name="Nicol R."/>
            <person name="Norbu C."/>
            <person name="Norbu N."/>
            <person name="Novod N."/>
            <person name="O'Neill B."/>
            <person name="Osman S."/>
            <person name="Markiewicz E."/>
            <person name="Oyono O.L."/>
            <person name="Patti C."/>
            <person name="Phunkhang P."/>
            <person name="Pierre F."/>
            <person name="Priest M."/>
            <person name="Raghuraman S."/>
            <person name="Rege F."/>
            <person name="Reyes R."/>
            <person name="Rise C."/>
            <person name="Rogov P."/>
            <person name="Ross K."/>
            <person name="Ryan E."/>
            <person name="Settipalli S."/>
            <person name="Shea T."/>
            <person name="Sherpa N."/>
            <person name="Shi L."/>
            <person name="Shih D."/>
            <person name="Sparrow T."/>
            <person name="Spaulding J."/>
            <person name="Stalker J."/>
            <person name="Stange-Thomann N."/>
            <person name="Stavropoulos S."/>
            <person name="Stone C."/>
            <person name="Strader C."/>
            <person name="Tesfaye S."/>
            <person name="Thomson T."/>
            <person name="Thoulutsang Y."/>
            <person name="Thoulutsang D."/>
            <person name="Topham K."/>
            <person name="Topping I."/>
            <person name="Tsamla T."/>
            <person name="Vassiliev H."/>
            <person name="Vo A."/>
            <person name="Wangchuk T."/>
            <person name="Wangdi T."/>
            <person name="Weiand M."/>
            <person name="Wilkinson J."/>
            <person name="Wilson A."/>
            <person name="Yadav S."/>
            <person name="Young G."/>
            <person name="Yu Q."/>
            <person name="Zembek L."/>
            <person name="Zhong D."/>
            <person name="Zimmer A."/>
            <person name="Zwirko Z."/>
            <person name="Jaffe D.B."/>
            <person name="Alvarez P."/>
            <person name="Brockman W."/>
            <person name="Butler J."/>
            <person name="Chin C."/>
            <person name="Gnerre S."/>
            <person name="Grabherr M."/>
            <person name="Kleber M."/>
            <person name="Mauceli E."/>
            <person name="MacCallum I."/>
        </authorList>
    </citation>
    <scope>NUCLEOTIDE SEQUENCE [LARGE SCALE GENOMIC DNA]</scope>
    <source>
        <strain evidence="10">Tucson 14024-0371.13</strain>
    </source>
</reference>
<evidence type="ECO:0000256" key="3">
    <source>
        <dbReference type="ARBA" id="ARBA00022771"/>
    </source>
</evidence>
<dbReference type="SUPFAM" id="SSF57716">
    <property type="entry name" value="Glucocorticoid receptor-like (DNA-binding domain)"/>
    <property type="match status" value="1"/>
</dbReference>
<feature type="binding site" evidence="6">
    <location>
        <position position="9"/>
    </location>
    <ligand>
        <name>Zn(2+)</name>
        <dbReference type="ChEBI" id="CHEBI:29105"/>
    </ligand>
</feature>
<evidence type="ECO:0000256" key="5">
    <source>
        <dbReference type="PROSITE-ProRule" id="PRU00042"/>
    </source>
</evidence>
<dbReference type="AlphaFoldDB" id="B3MYH8"/>
<evidence type="ECO:0000259" key="7">
    <source>
        <dbReference type="PROSITE" id="PS50157"/>
    </source>
</evidence>
<evidence type="ECO:0000256" key="6">
    <source>
        <dbReference type="PROSITE-ProRule" id="PRU01263"/>
    </source>
</evidence>
<dbReference type="GO" id="GO:0000981">
    <property type="term" value="F:DNA-binding transcription factor activity, RNA polymerase II-specific"/>
    <property type="evidence" value="ECO:0007669"/>
    <property type="project" value="TreeGrafter"/>
</dbReference>
<dbReference type="SMR" id="B3MYH8"/>
<feature type="domain" description="C2H2-type" evidence="7">
    <location>
        <begin position="259"/>
        <end position="286"/>
    </location>
</feature>
<dbReference type="GO" id="GO:0008270">
    <property type="term" value="F:zinc ion binding"/>
    <property type="evidence" value="ECO:0007669"/>
    <property type="project" value="UniProtKB-UniRule"/>
</dbReference>
<dbReference type="PANTHER" id="PTHR19818:SF139">
    <property type="entry name" value="PAIR-RULE PROTEIN ODD-PAIRED"/>
    <property type="match status" value="1"/>
</dbReference>
<proteinExistence type="predicted"/>
<dbReference type="InterPro" id="IPR036236">
    <property type="entry name" value="Znf_C2H2_sf"/>
</dbReference>
<accession>B3MYH8</accession>
<evidence type="ECO:0000256" key="4">
    <source>
        <dbReference type="ARBA" id="ARBA00022833"/>
    </source>
</evidence>
<dbReference type="GO" id="GO:0045944">
    <property type="term" value="P:positive regulation of transcription by RNA polymerase II"/>
    <property type="evidence" value="ECO:0007669"/>
    <property type="project" value="TreeGrafter"/>
</dbReference>
<evidence type="ECO:0000313" key="10">
    <source>
        <dbReference type="Proteomes" id="UP000007801"/>
    </source>
</evidence>
<dbReference type="PROSITE" id="PS50157">
    <property type="entry name" value="ZINC_FINGER_C2H2_2"/>
    <property type="match status" value="7"/>
</dbReference>
<feature type="domain" description="C2H2-type" evidence="7">
    <location>
        <begin position="287"/>
        <end position="316"/>
    </location>
</feature>
<evidence type="ECO:0000259" key="8">
    <source>
        <dbReference type="PROSITE" id="PS51915"/>
    </source>
</evidence>
<dbReference type="Gene3D" id="3.30.160.60">
    <property type="entry name" value="Classic Zinc Finger"/>
    <property type="match status" value="4"/>
</dbReference>
<feature type="domain" description="ZAD" evidence="8">
    <location>
        <begin position="4"/>
        <end position="76"/>
    </location>
</feature>
<feature type="domain" description="C2H2-type" evidence="7">
    <location>
        <begin position="143"/>
        <end position="170"/>
    </location>
</feature>